<dbReference type="AlphaFoldDB" id="A0A1G1V1M4"/>
<reference evidence="1 2" key="1">
    <citation type="journal article" date="2016" name="Nat. Commun.">
        <title>Thousands of microbial genomes shed light on interconnected biogeochemical processes in an aquifer system.</title>
        <authorList>
            <person name="Anantharaman K."/>
            <person name="Brown C.T."/>
            <person name="Hug L.A."/>
            <person name="Sharon I."/>
            <person name="Castelle C.J."/>
            <person name="Probst A.J."/>
            <person name="Thomas B.C."/>
            <person name="Singh A."/>
            <person name="Wilkins M.J."/>
            <person name="Karaoz U."/>
            <person name="Brodie E.L."/>
            <person name="Williams K.H."/>
            <person name="Hubbard S.S."/>
            <person name="Banfield J.F."/>
        </authorList>
    </citation>
    <scope>NUCLEOTIDE SEQUENCE [LARGE SCALE GENOMIC DNA]</scope>
</reference>
<evidence type="ECO:0000313" key="1">
    <source>
        <dbReference type="EMBL" id="OGY09292.1"/>
    </source>
</evidence>
<sequence length="237" mass="25975">MRRKILLVLGVICLLAVGAVVWINKFLLANFISVKNIVCKTQYGPCGQQDVKLASRFVGRNLFLVTSAEVDEILAQNFRNNKVYVNKVFPQTLSLFVEKRKGFVAVGKPSLGNGVFLVDSEGIVLSHEENSALPVIVLSDDVANLVVGEKVSQDLLNAGKTLRLVSLAQKANKAKLSKDALIVDLMWDLNTINVIFPLEGDSKVVVGALQLILTQAKMDGKIPKAIDLQYKNPVLKY</sequence>
<proteinExistence type="predicted"/>
<comment type="caution">
    <text evidence="1">The sequence shown here is derived from an EMBL/GenBank/DDBJ whole genome shotgun (WGS) entry which is preliminary data.</text>
</comment>
<dbReference type="STRING" id="1797513.A2782_00160"/>
<protein>
    <recommendedName>
        <fullName evidence="3">POTRA domain-containing protein</fullName>
    </recommendedName>
</protein>
<evidence type="ECO:0008006" key="3">
    <source>
        <dbReference type="Google" id="ProtNLM"/>
    </source>
</evidence>
<accession>A0A1G1V1M4</accession>
<organism evidence="1 2">
    <name type="scientific">Candidatus Blackburnbacteria bacterium RIFCSPHIGHO2_01_FULL_43_15b</name>
    <dbReference type="NCBI Taxonomy" id="1797513"/>
    <lineage>
        <taxon>Bacteria</taxon>
        <taxon>Candidatus Blackburniibacteriota</taxon>
    </lineage>
</organism>
<dbReference type="Proteomes" id="UP000177967">
    <property type="component" value="Unassembled WGS sequence"/>
</dbReference>
<dbReference type="EMBL" id="MHBW01000012">
    <property type="protein sequence ID" value="OGY09292.1"/>
    <property type="molecule type" value="Genomic_DNA"/>
</dbReference>
<evidence type="ECO:0000313" key="2">
    <source>
        <dbReference type="Proteomes" id="UP000177967"/>
    </source>
</evidence>
<name>A0A1G1V1M4_9BACT</name>
<gene>
    <name evidence="1" type="ORF">A2782_00160</name>
</gene>